<dbReference type="EMBL" id="FUYC01000006">
    <property type="protein sequence ID" value="SKA83199.1"/>
    <property type="molecule type" value="Genomic_DNA"/>
</dbReference>
<dbReference type="GO" id="GO:0003677">
    <property type="term" value="F:DNA binding"/>
    <property type="evidence" value="ECO:0007669"/>
    <property type="project" value="UniProtKB-KW"/>
</dbReference>
<dbReference type="NCBIfam" id="NF002964">
    <property type="entry name" value="PRK03635.1"/>
    <property type="match status" value="1"/>
</dbReference>
<dbReference type="AlphaFoldDB" id="A0A1T4X116"/>
<dbReference type="PANTHER" id="PTHR30579:SF2">
    <property type="entry name" value="HTH-TYPE TRANSCRIPTIONAL REGULATOR ARGP"/>
    <property type="match status" value="1"/>
</dbReference>
<reference evidence="6 7" key="1">
    <citation type="submission" date="2017-02" db="EMBL/GenBank/DDBJ databases">
        <authorList>
            <person name="Peterson S.W."/>
        </authorList>
    </citation>
    <scope>NUCLEOTIDE SEQUENCE [LARGE SCALE GENOMIC DNA]</scope>
    <source>
        <strain evidence="6 7">DSM 16080</strain>
    </source>
</reference>
<keyword evidence="4" id="KW-0804">Transcription</keyword>
<dbReference type="SUPFAM" id="SSF46785">
    <property type="entry name" value="Winged helix' DNA-binding domain"/>
    <property type="match status" value="1"/>
</dbReference>
<dbReference type="NCBIfam" id="NF009888">
    <property type="entry name" value="PRK13348.1"/>
    <property type="match status" value="1"/>
</dbReference>
<dbReference type="Gene3D" id="1.10.10.10">
    <property type="entry name" value="Winged helix-like DNA-binding domain superfamily/Winged helix DNA-binding domain"/>
    <property type="match status" value="1"/>
</dbReference>
<dbReference type="InterPro" id="IPR017685">
    <property type="entry name" value="ArgP"/>
</dbReference>
<dbReference type="PRINTS" id="PR00039">
    <property type="entry name" value="HTHLYSR"/>
</dbReference>
<sequence>MFDYKLVEALARVLSEGGFERAARALHVTQSAVSQRVRLLEERMGCPLLVRGTPLRPTETGQAVLRHFRQVRLLEADFARSMEEREVEFQSLPLAVNADSLDIWLLDALGPLVRERRILLDLVMDDQERTHELLVQGEVAGCLSTRTQPLRGTRCRRLGVMPYVCCASPEFVEEWFPSGGPDRASARRAPAVLFNRKDELHDAFLSGRTGWTRSELPSYPRHYLPSSIKFVDAVRLGMAYGMIPAPQAAPYLATGELVDVSFGQSLAVEMFWHQWDLESGLMDAVRKALQRAALQVLVEG</sequence>
<dbReference type="InterPro" id="IPR005119">
    <property type="entry name" value="LysR_subst-bd"/>
</dbReference>
<evidence type="ECO:0000256" key="2">
    <source>
        <dbReference type="ARBA" id="ARBA00023015"/>
    </source>
</evidence>
<evidence type="ECO:0000259" key="5">
    <source>
        <dbReference type="PROSITE" id="PS50931"/>
    </source>
</evidence>
<evidence type="ECO:0000256" key="1">
    <source>
        <dbReference type="ARBA" id="ARBA00009437"/>
    </source>
</evidence>
<dbReference type="InterPro" id="IPR000847">
    <property type="entry name" value="LysR_HTH_N"/>
</dbReference>
<gene>
    <name evidence="6" type="ORF">SAMN02745704_01601</name>
</gene>
<protein>
    <submittedName>
        <fullName evidence="6">LysR family transcriptional regulator, chromosome initiation inhibitor</fullName>
    </submittedName>
</protein>
<dbReference type="Gene3D" id="3.40.190.290">
    <property type="match status" value="1"/>
</dbReference>
<evidence type="ECO:0000313" key="7">
    <source>
        <dbReference type="Proteomes" id="UP000190027"/>
    </source>
</evidence>
<dbReference type="InterPro" id="IPR050176">
    <property type="entry name" value="LTTR"/>
</dbReference>
<proteinExistence type="inferred from homology"/>
<dbReference type="InterPro" id="IPR036388">
    <property type="entry name" value="WH-like_DNA-bd_sf"/>
</dbReference>
<dbReference type="STRING" id="1121449.SAMN02745704_01601"/>
<comment type="similarity">
    <text evidence="1">Belongs to the LysR transcriptional regulatory family.</text>
</comment>
<evidence type="ECO:0000313" key="6">
    <source>
        <dbReference type="EMBL" id="SKA83199.1"/>
    </source>
</evidence>
<name>A0A1T4X116_9BACT</name>
<dbReference type="OrthoDB" id="3252676at2"/>
<feature type="domain" description="HTH lysR-type" evidence="5">
    <location>
        <begin position="2"/>
        <end position="58"/>
    </location>
</feature>
<dbReference type="Proteomes" id="UP000190027">
    <property type="component" value="Unassembled WGS sequence"/>
</dbReference>
<dbReference type="SUPFAM" id="SSF53850">
    <property type="entry name" value="Periplasmic binding protein-like II"/>
    <property type="match status" value="1"/>
</dbReference>
<dbReference type="Pfam" id="PF00126">
    <property type="entry name" value="HTH_1"/>
    <property type="match status" value="1"/>
</dbReference>
<keyword evidence="2" id="KW-0805">Transcription regulation</keyword>
<keyword evidence="7" id="KW-1185">Reference proteome</keyword>
<dbReference type="InterPro" id="IPR036390">
    <property type="entry name" value="WH_DNA-bd_sf"/>
</dbReference>
<dbReference type="GO" id="GO:0003700">
    <property type="term" value="F:DNA-binding transcription factor activity"/>
    <property type="evidence" value="ECO:0007669"/>
    <property type="project" value="InterPro"/>
</dbReference>
<dbReference type="RefSeq" id="WP_078717171.1">
    <property type="nucleotide sequence ID" value="NZ_FUYC01000006.1"/>
</dbReference>
<evidence type="ECO:0000256" key="4">
    <source>
        <dbReference type="ARBA" id="ARBA00023163"/>
    </source>
</evidence>
<organism evidence="6 7">
    <name type="scientific">Paucidesulfovibrio gracilis DSM 16080</name>
    <dbReference type="NCBI Taxonomy" id="1121449"/>
    <lineage>
        <taxon>Bacteria</taxon>
        <taxon>Pseudomonadati</taxon>
        <taxon>Thermodesulfobacteriota</taxon>
        <taxon>Desulfovibrionia</taxon>
        <taxon>Desulfovibrionales</taxon>
        <taxon>Desulfovibrionaceae</taxon>
        <taxon>Paucidesulfovibrio</taxon>
    </lineage>
</organism>
<accession>A0A1T4X116</accession>
<dbReference type="NCBIfam" id="TIGR03298">
    <property type="entry name" value="argP"/>
    <property type="match status" value="1"/>
</dbReference>
<dbReference type="Pfam" id="PF03466">
    <property type="entry name" value="LysR_substrate"/>
    <property type="match status" value="1"/>
</dbReference>
<dbReference type="PROSITE" id="PS50931">
    <property type="entry name" value="HTH_LYSR"/>
    <property type="match status" value="1"/>
</dbReference>
<keyword evidence="3" id="KW-0238">DNA-binding</keyword>
<dbReference type="PANTHER" id="PTHR30579">
    <property type="entry name" value="TRANSCRIPTIONAL REGULATOR"/>
    <property type="match status" value="1"/>
</dbReference>
<evidence type="ECO:0000256" key="3">
    <source>
        <dbReference type="ARBA" id="ARBA00023125"/>
    </source>
</evidence>